<evidence type="ECO:0000256" key="1">
    <source>
        <dbReference type="SAM" id="MobiDB-lite"/>
    </source>
</evidence>
<keyword evidence="4" id="KW-1185">Reference proteome</keyword>
<dbReference type="HOGENOM" id="CLU_042300_0_0_1"/>
<organism evidence="3 4">
    <name type="scientific">Cyphellophora europaea (strain CBS 101466)</name>
    <name type="common">Phialophora europaea</name>
    <dbReference type="NCBI Taxonomy" id="1220924"/>
    <lineage>
        <taxon>Eukaryota</taxon>
        <taxon>Fungi</taxon>
        <taxon>Dikarya</taxon>
        <taxon>Ascomycota</taxon>
        <taxon>Pezizomycotina</taxon>
        <taxon>Eurotiomycetes</taxon>
        <taxon>Chaetothyriomycetidae</taxon>
        <taxon>Chaetothyriales</taxon>
        <taxon>Cyphellophoraceae</taxon>
        <taxon>Cyphellophora</taxon>
    </lineage>
</organism>
<keyword evidence="2" id="KW-0812">Transmembrane</keyword>
<feature type="compositionally biased region" description="Pro residues" evidence="1">
    <location>
        <begin position="274"/>
        <end position="287"/>
    </location>
</feature>
<dbReference type="OrthoDB" id="4148626at2759"/>
<evidence type="ECO:0000313" key="4">
    <source>
        <dbReference type="Proteomes" id="UP000030752"/>
    </source>
</evidence>
<evidence type="ECO:0000256" key="2">
    <source>
        <dbReference type="SAM" id="Phobius"/>
    </source>
</evidence>
<keyword evidence="2" id="KW-1133">Transmembrane helix</keyword>
<feature type="compositionally biased region" description="Low complexity" evidence="1">
    <location>
        <begin position="288"/>
        <end position="313"/>
    </location>
</feature>
<feature type="compositionally biased region" description="Polar residues" evidence="1">
    <location>
        <begin position="384"/>
        <end position="399"/>
    </location>
</feature>
<dbReference type="RefSeq" id="XP_008715523.1">
    <property type="nucleotide sequence ID" value="XM_008717301.1"/>
</dbReference>
<protein>
    <submittedName>
        <fullName evidence="3">Uncharacterized protein</fullName>
    </submittedName>
</protein>
<dbReference type="GeneID" id="19970286"/>
<accession>W2RZB3</accession>
<dbReference type="EMBL" id="KB822719">
    <property type="protein sequence ID" value="ETN41014.1"/>
    <property type="molecule type" value="Genomic_DNA"/>
</dbReference>
<dbReference type="AlphaFoldDB" id="W2RZB3"/>
<dbReference type="VEuPathDB" id="FungiDB:HMPREF1541_02947"/>
<feature type="compositionally biased region" description="Low complexity" evidence="1">
    <location>
        <begin position="452"/>
        <end position="467"/>
    </location>
</feature>
<keyword evidence="2" id="KW-0472">Membrane</keyword>
<feature type="compositionally biased region" description="Basic and acidic residues" evidence="1">
    <location>
        <begin position="400"/>
        <end position="413"/>
    </location>
</feature>
<proteinExistence type="predicted"/>
<feature type="region of interest" description="Disordered" evidence="1">
    <location>
        <begin position="153"/>
        <end position="491"/>
    </location>
</feature>
<feature type="compositionally biased region" description="Polar residues" evidence="1">
    <location>
        <begin position="250"/>
        <end position="269"/>
    </location>
</feature>
<feature type="compositionally biased region" description="Polar residues" evidence="1">
    <location>
        <begin position="161"/>
        <end position="173"/>
    </location>
</feature>
<feature type="compositionally biased region" description="Polar residues" evidence="1">
    <location>
        <begin position="482"/>
        <end position="491"/>
    </location>
</feature>
<dbReference type="Proteomes" id="UP000030752">
    <property type="component" value="Unassembled WGS sequence"/>
</dbReference>
<gene>
    <name evidence="3" type="ORF">HMPREF1541_02947</name>
</gene>
<feature type="region of interest" description="Disordered" evidence="1">
    <location>
        <begin position="108"/>
        <end position="127"/>
    </location>
</feature>
<name>W2RZB3_CYPE1</name>
<feature type="transmembrane region" description="Helical" evidence="2">
    <location>
        <begin position="12"/>
        <end position="38"/>
    </location>
</feature>
<dbReference type="InParanoid" id="W2RZB3"/>
<feature type="compositionally biased region" description="Polar residues" evidence="1">
    <location>
        <begin position="314"/>
        <end position="327"/>
    </location>
</feature>
<reference evidence="3 4" key="1">
    <citation type="submission" date="2013-03" db="EMBL/GenBank/DDBJ databases">
        <title>The Genome Sequence of Phialophora europaea CBS 101466.</title>
        <authorList>
            <consortium name="The Broad Institute Genomics Platform"/>
            <person name="Cuomo C."/>
            <person name="de Hoog S."/>
            <person name="Gorbushina A."/>
            <person name="Walker B."/>
            <person name="Young S.K."/>
            <person name="Zeng Q."/>
            <person name="Gargeya S."/>
            <person name="Fitzgerald M."/>
            <person name="Haas B."/>
            <person name="Abouelleil A."/>
            <person name="Allen A.W."/>
            <person name="Alvarado L."/>
            <person name="Arachchi H.M."/>
            <person name="Berlin A.M."/>
            <person name="Chapman S.B."/>
            <person name="Gainer-Dewar J."/>
            <person name="Goldberg J."/>
            <person name="Griggs A."/>
            <person name="Gujja S."/>
            <person name="Hansen M."/>
            <person name="Howarth C."/>
            <person name="Imamovic A."/>
            <person name="Ireland A."/>
            <person name="Larimer J."/>
            <person name="McCowan C."/>
            <person name="Murphy C."/>
            <person name="Pearson M."/>
            <person name="Poon T.W."/>
            <person name="Priest M."/>
            <person name="Roberts A."/>
            <person name="Saif S."/>
            <person name="Shea T."/>
            <person name="Sisk P."/>
            <person name="Sykes S."/>
            <person name="Wortman J."/>
            <person name="Nusbaum C."/>
            <person name="Birren B."/>
        </authorList>
    </citation>
    <scope>NUCLEOTIDE SEQUENCE [LARGE SCALE GENOMIC DNA]</scope>
    <source>
        <strain evidence="3 4">CBS 101466</strain>
    </source>
</reference>
<sequence length="491" mass="54945">MSTLLDKTSLPLWLWIVIIAVGSLCLIGGVGVIVVCMLRRRRSIGSSVADLPTRRVTVRRGRVVPASHYLSLTGSKFGLNAFEDDARTTRSKSPFEWWNTIKEKRAHPHDDDSYLEASPEGKSHSDGIYTRNEYARSQTSLNQEKDAIADVQEVEPAEPSPTLSRSARHTSFSRPFHPEQQEDPSSPAWSHKPHGRNLSMIKEASPHNSMISSRSLERRSSRLSMYNPGEPTRQERRSNNQHSGGKMRNIASQHQNPSPTNNFGRQSPPGTWRPSPPQSQRPSPPNSRRPSDQSQYLQSSSQSRRSSNHSQTQVPVDQSRQLSNQSRESLRRQNRPTPIPIDSAGSLPQTQHQQQYQSRSDEVPRPVAYRGSRHSLGEQEPARSDSNGSGALSKRSSLVSRHDSMTDHTELSRKPSRPKSLVNNQHDQGPEYWAGRAEMMPQHDSGMPQKPTTPTTPTAPTSSVARTPSRKGNVLRKKSLKRQQVVSYVGT</sequence>
<evidence type="ECO:0000313" key="3">
    <source>
        <dbReference type="EMBL" id="ETN41014.1"/>
    </source>
</evidence>
<dbReference type="eggNOG" id="ENOG502T7NU">
    <property type="taxonomic scope" value="Eukaryota"/>
</dbReference>